<feature type="transmembrane region" description="Helical" evidence="2">
    <location>
        <begin position="121"/>
        <end position="140"/>
    </location>
</feature>
<feature type="compositionally biased region" description="Low complexity" evidence="1">
    <location>
        <begin position="10"/>
        <end position="21"/>
    </location>
</feature>
<dbReference type="InterPro" id="IPR045382">
    <property type="entry name" value="DUF6529"/>
</dbReference>
<gene>
    <name evidence="3" type="ORF">SAMN05660690_4355</name>
</gene>
<evidence type="ECO:0000313" key="4">
    <source>
        <dbReference type="Proteomes" id="UP000199416"/>
    </source>
</evidence>
<dbReference type="Pfam" id="PF20139">
    <property type="entry name" value="DUF6529"/>
    <property type="match status" value="1"/>
</dbReference>
<evidence type="ECO:0000313" key="3">
    <source>
        <dbReference type="EMBL" id="SDD49092.1"/>
    </source>
</evidence>
<feature type="transmembrane region" description="Helical" evidence="2">
    <location>
        <begin position="80"/>
        <end position="100"/>
    </location>
</feature>
<keyword evidence="2" id="KW-1133">Transmembrane helix</keyword>
<accession>A0A1G6V668</accession>
<dbReference type="STRING" id="1190417.SAMN05660690_4355"/>
<dbReference type="AlphaFoldDB" id="A0A1G6V668"/>
<evidence type="ECO:0000256" key="1">
    <source>
        <dbReference type="SAM" id="MobiDB-lite"/>
    </source>
</evidence>
<dbReference type="Proteomes" id="UP000199416">
    <property type="component" value="Unassembled WGS sequence"/>
</dbReference>
<feature type="transmembrane region" description="Helical" evidence="2">
    <location>
        <begin position="36"/>
        <end position="60"/>
    </location>
</feature>
<keyword evidence="2" id="KW-0472">Membrane</keyword>
<organism evidence="3 4">
    <name type="scientific">Geodermatophilus telluris</name>
    <dbReference type="NCBI Taxonomy" id="1190417"/>
    <lineage>
        <taxon>Bacteria</taxon>
        <taxon>Bacillati</taxon>
        <taxon>Actinomycetota</taxon>
        <taxon>Actinomycetes</taxon>
        <taxon>Geodermatophilales</taxon>
        <taxon>Geodermatophilaceae</taxon>
        <taxon>Geodermatophilus</taxon>
    </lineage>
</organism>
<dbReference type="RefSeq" id="WP_217637312.1">
    <property type="nucleotide sequence ID" value="NZ_FMZF01000008.1"/>
</dbReference>
<proteinExistence type="predicted"/>
<reference evidence="4" key="1">
    <citation type="submission" date="2016-10" db="EMBL/GenBank/DDBJ databases">
        <authorList>
            <person name="Varghese N."/>
            <person name="Submissions S."/>
        </authorList>
    </citation>
    <scope>NUCLEOTIDE SEQUENCE [LARGE SCALE GENOMIC DNA]</scope>
    <source>
        <strain evidence="4">DSM 45421</strain>
    </source>
</reference>
<feature type="transmembrane region" description="Helical" evidence="2">
    <location>
        <begin position="146"/>
        <end position="167"/>
    </location>
</feature>
<sequence length="207" mass="22418">MTETRPTPDAPVRPAEAAAVPVPTPRRAPRPEPRDAFRLPLLAFLLTGCAVAVVLGVYAAEHEPAGYSLDVPGFSSPLYVKTWLTTVAAVLGVVQLLSAGRMHDAGARPWTRTLHRWSGRVSVLLTVPVVVHCVYALGFHTDSTRALVHSALGCFFYGVFVTKMLALTRPGLPRWVVPVLGGVLFTTLLGLWFSSSLWVFTSSGFRL</sequence>
<dbReference type="EMBL" id="FMZF01000008">
    <property type="protein sequence ID" value="SDD49092.1"/>
    <property type="molecule type" value="Genomic_DNA"/>
</dbReference>
<keyword evidence="2" id="KW-0812">Transmembrane</keyword>
<keyword evidence="4" id="KW-1185">Reference proteome</keyword>
<name>A0A1G6V668_9ACTN</name>
<evidence type="ECO:0000256" key="2">
    <source>
        <dbReference type="SAM" id="Phobius"/>
    </source>
</evidence>
<feature type="region of interest" description="Disordered" evidence="1">
    <location>
        <begin position="1"/>
        <end position="31"/>
    </location>
</feature>
<feature type="transmembrane region" description="Helical" evidence="2">
    <location>
        <begin position="179"/>
        <end position="200"/>
    </location>
</feature>
<protein>
    <submittedName>
        <fullName evidence="3">Uncharacterized protein</fullName>
    </submittedName>
</protein>